<evidence type="ECO:0000313" key="2">
    <source>
        <dbReference type="Proteomes" id="UP000563906"/>
    </source>
</evidence>
<accession>A0A839ARJ9</accession>
<dbReference type="AlphaFoldDB" id="A0A839ARJ9"/>
<keyword evidence="2" id="KW-1185">Reference proteome</keyword>
<dbReference type="Gene3D" id="1.20.120.450">
    <property type="entry name" value="dinb family like domain"/>
    <property type="match status" value="1"/>
</dbReference>
<dbReference type="RefSeq" id="WP_182125619.1">
    <property type="nucleotide sequence ID" value="NZ_JACGLS010000006.1"/>
</dbReference>
<proteinExistence type="predicted"/>
<reference evidence="1 2" key="1">
    <citation type="submission" date="2020-07" db="EMBL/GenBank/DDBJ databases">
        <title>Bacterium isolated from marine sediment.</title>
        <authorList>
            <person name="Shang D."/>
            <person name="Du Z.-J."/>
        </authorList>
    </citation>
    <scope>NUCLEOTIDE SEQUENCE [LARGE SCALE GENOMIC DNA]</scope>
    <source>
        <strain evidence="1 2">S7007</strain>
    </source>
</reference>
<organism evidence="1 2">
    <name type="scientific">Tenacibaculum pelagium</name>
    <dbReference type="NCBI Taxonomy" id="2759527"/>
    <lineage>
        <taxon>Bacteria</taxon>
        <taxon>Pseudomonadati</taxon>
        <taxon>Bacteroidota</taxon>
        <taxon>Flavobacteriia</taxon>
        <taxon>Flavobacteriales</taxon>
        <taxon>Flavobacteriaceae</taxon>
        <taxon>Tenacibaculum</taxon>
    </lineage>
</organism>
<dbReference type="InterPro" id="IPR007061">
    <property type="entry name" value="MST-like"/>
</dbReference>
<dbReference type="Proteomes" id="UP000563906">
    <property type="component" value="Unassembled WGS sequence"/>
</dbReference>
<evidence type="ECO:0000313" key="1">
    <source>
        <dbReference type="EMBL" id="MBA6157116.1"/>
    </source>
</evidence>
<dbReference type="EMBL" id="JACGLS010000006">
    <property type="protein sequence ID" value="MBA6157116.1"/>
    <property type="molecule type" value="Genomic_DNA"/>
</dbReference>
<sequence length="189" mass="22281">MKNNSYTFLKPLIIIFLLKVFISNAQNIIESPKGYSPQIGTTVSMLEDLKKRVTNSVINLTDEETDFLLDKDANRIGAMILHLAATEKYYQLYTFENRGFNKDEKLWETALNLGKKGREELKGKPIKYYLKIWDKVRKETLRLLKTKDDKWFKSMVGRGSMNNYWAWYHVMEHQANHMGQIRLIIKRAK</sequence>
<dbReference type="SUPFAM" id="SSF109854">
    <property type="entry name" value="DinB/YfiT-like putative metalloenzymes"/>
    <property type="match status" value="1"/>
</dbReference>
<comment type="caution">
    <text evidence="1">The sequence shown here is derived from an EMBL/GenBank/DDBJ whole genome shotgun (WGS) entry which is preliminary data.</text>
</comment>
<gene>
    <name evidence="1" type="ORF">H3Z83_11390</name>
</gene>
<name>A0A839ARJ9_9FLAO</name>
<dbReference type="InterPro" id="IPR034660">
    <property type="entry name" value="DinB/YfiT-like"/>
</dbReference>
<dbReference type="Pfam" id="PF04978">
    <property type="entry name" value="MST"/>
    <property type="match status" value="1"/>
</dbReference>
<protein>
    <submittedName>
        <fullName evidence="1">DinB family protein</fullName>
    </submittedName>
</protein>